<organism evidence="2 3">
    <name type="scientific">Mariniflexile litorale</name>
    <dbReference type="NCBI Taxonomy" id="3045158"/>
    <lineage>
        <taxon>Bacteria</taxon>
        <taxon>Pseudomonadati</taxon>
        <taxon>Bacteroidota</taxon>
        <taxon>Flavobacteriia</taxon>
        <taxon>Flavobacteriales</taxon>
        <taxon>Flavobacteriaceae</taxon>
        <taxon>Mariniflexile</taxon>
    </lineage>
</organism>
<dbReference type="AlphaFoldDB" id="A0AAU7EKL1"/>
<feature type="chain" id="PRO_5043391871" evidence="1">
    <location>
        <begin position="20"/>
        <end position="161"/>
    </location>
</feature>
<feature type="signal peptide" evidence="1">
    <location>
        <begin position="1"/>
        <end position="19"/>
    </location>
</feature>
<evidence type="ECO:0000313" key="3">
    <source>
        <dbReference type="Proteomes" id="UP001224325"/>
    </source>
</evidence>
<keyword evidence="3" id="KW-1185">Reference proteome</keyword>
<name>A0AAU7EKL1_9FLAO</name>
<accession>A0AAU7EKL1</accession>
<protein>
    <submittedName>
        <fullName evidence="2">Uncharacterized protein</fullName>
    </submittedName>
</protein>
<evidence type="ECO:0000313" key="2">
    <source>
        <dbReference type="EMBL" id="XBL15908.1"/>
    </source>
</evidence>
<keyword evidence="1" id="KW-0732">Signal</keyword>
<dbReference type="EMBL" id="CP155618">
    <property type="protein sequence ID" value="XBL15908.1"/>
    <property type="molecule type" value="Genomic_DNA"/>
</dbReference>
<dbReference type="KEGG" id="mlil:QLS71_007800"/>
<reference evidence="2" key="1">
    <citation type="submission" date="2024-04" db="EMBL/GenBank/DDBJ databases">
        <title>Mariniflexile litorale, isolated from the shallow sediments of the Sea of Japan.</title>
        <authorList>
            <person name="Romanenko L."/>
            <person name="Isaeva M."/>
        </authorList>
    </citation>
    <scope>NUCLEOTIDE SEQUENCE [LARGE SCALE GENOMIC DNA]</scope>
    <source>
        <strain evidence="2">KMM 9835</strain>
    </source>
</reference>
<dbReference type="RefSeq" id="WP_308993662.1">
    <property type="nucleotide sequence ID" value="NZ_CP155618.1"/>
</dbReference>
<proteinExistence type="predicted"/>
<sequence length="161" mass="18138">MKKLAVLFFFSFFISFTEAQTTTSLDVSEEINEKIEKALNDMLSEGKDAMKIVSVTPIKNLIDGSIYEFSVIATYSLISKEQAILNIGFNNGSSEKSHRLISDASKIINNGTSYHIFKVKAKVVDWSKIGGAFYVSTNMSEYPHERKWSPLASDRFFLKVD</sequence>
<evidence type="ECO:0000256" key="1">
    <source>
        <dbReference type="SAM" id="SignalP"/>
    </source>
</evidence>
<dbReference type="Proteomes" id="UP001224325">
    <property type="component" value="Chromosome"/>
</dbReference>
<gene>
    <name evidence="2" type="ORF">QLS71_007800</name>
</gene>